<evidence type="ECO:0000256" key="1">
    <source>
        <dbReference type="ARBA" id="ARBA00001400"/>
    </source>
</evidence>
<evidence type="ECO:0000256" key="11">
    <source>
        <dbReference type="ARBA" id="ARBA00023204"/>
    </source>
</evidence>
<evidence type="ECO:0000256" key="4">
    <source>
        <dbReference type="ARBA" id="ARBA00019403"/>
    </source>
</evidence>
<proteinExistence type="inferred from homology"/>
<evidence type="ECO:0000313" key="14">
    <source>
        <dbReference type="Proteomes" id="UP001236652"/>
    </source>
</evidence>
<feature type="domain" description="Uracil-DNA glycosylase-like" evidence="12">
    <location>
        <begin position="24"/>
        <end position="203"/>
    </location>
</feature>
<name>A0ABY8UXT5_9BACI</name>
<dbReference type="InterPro" id="IPR005273">
    <property type="entry name" value="Ura-DNA_glyco_family4"/>
</dbReference>
<evidence type="ECO:0000256" key="7">
    <source>
        <dbReference type="ARBA" id="ARBA00022763"/>
    </source>
</evidence>
<keyword evidence="8 13" id="KW-0378">Hydrolase</keyword>
<accession>A0ABY8UXT5</accession>
<reference evidence="13 14" key="1">
    <citation type="submission" date="2023-05" db="EMBL/GenBank/DDBJ databases">
        <title>Comparative genomics reveals the evidence of polycyclic aromatic hydrocarbons degradation in moderately halophilic genus Pontibacillus.</title>
        <authorList>
            <person name="Yang H."/>
            <person name="Qian Z."/>
        </authorList>
    </citation>
    <scope>NUCLEOTIDE SEQUENCE [LARGE SCALE GENOMIC DNA]</scope>
    <source>
        <strain evidence="14">HN14</strain>
    </source>
</reference>
<evidence type="ECO:0000259" key="12">
    <source>
        <dbReference type="SMART" id="SM00986"/>
    </source>
</evidence>
<evidence type="ECO:0000313" key="13">
    <source>
        <dbReference type="EMBL" id="WIF98317.1"/>
    </source>
</evidence>
<dbReference type="EMBL" id="CP126446">
    <property type="protein sequence ID" value="WIF98317.1"/>
    <property type="molecule type" value="Genomic_DNA"/>
</dbReference>
<organism evidence="13 14">
    <name type="scientific">Pontibacillus chungwhensis</name>
    <dbReference type="NCBI Taxonomy" id="265426"/>
    <lineage>
        <taxon>Bacteria</taxon>
        <taxon>Bacillati</taxon>
        <taxon>Bacillota</taxon>
        <taxon>Bacilli</taxon>
        <taxon>Bacillales</taxon>
        <taxon>Bacillaceae</taxon>
        <taxon>Pontibacillus</taxon>
    </lineage>
</organism>
<dbReference type="Proteomes" id="UP001236652">
    <property type="component" value="Chromosome"/>
</dbReference>
<dbReference type="CDD" id="cd10030">
    <property type="entry name" value="UDG-F4_TTUDGA_SPO1dp_like"/>
    <property type="match status" value="1"/>
</dbReference>
<dbReference type="InterPro" id="IPR036895">
    <property type="entry name" value="Uracil-DNA_glycosylase-like_sf"/>
</dbReference>
<keyword evidence="11" id="KW-0234">DNA repair</keyword>
<dbReference type="Gene3D" id="3.40.470.10">
    <property type="entry name" value="Uracil-DNA glycosylase-like domain"/>
    <property type="match status" value="1"/>
</dbReference>
<keyword evidence="7" id="KW-0227">DNA damage</keyword>
<dbReference type="InterPro" id="IPR005122">
    <property type="entry name" value="Uracil-DNA_glycosylase-like"/>
</dbReference>
<evidence type="ECO:0000256" key="3">
    <source>
        <dbReference type="ARBA" id="ARBA00012030"/>
    </source>
</evidence>
<evidence type="ECO:0000256" key="2">
    <source>
        <dbReference type="ARBA" id="ARBA00006521"/>
    </source>
</evidence>
<evidence type="ECO:0000256" key="6">
    <source>
        <dbReference type="ARBA" id="ARBA00022723"/>
    </source>
</evidence>
<keyword evidence="14" id="KW-1185">Reference proteome</keyword>
<keyword evidence="6" id="KW-0479">Metal-binding</keyword>
<keyword evidence="13" id="KW-0326">Glycosidase</keyword>
<gene>
    <name evidence="13" type="ORF">QNI29_01120</name>
</gene>
<sequence>MFPDHLKKLGEKRIQPYQTEGFVPGKGPKHAEIMVIGEAPGRNEVEQGVPFIGQAGEKLTEFFESIGVDREELYITSVVRSRPYKVVETTDRKGNPTTKTPNRTPNQKEILAHAPLLDYQIDEMNPKILITLGNIALRRLIGKDYKISDVHGTVLNQPIYKWTGEENESYELTEESYTIFPMYHPAAVLYNGSLRDTIYQDFENLKQWLNR</sequence>
<dbReference type="InterPro" id="IPR051536">
    <property type="entry name" value="UDG_Type-4/5"/>
</dbReference>
<dbReference type="EC" id="3.2.2.27" evidence="3"/>
<protein>
    <recommendedName>
        <fullName evidence="4">Type-4 uracil-DNA glycosylase</fullName>
        <ecNumber evidence="3">3.2.2.27</ecNumber>
    </recommendedName>
</protein>
<dbReference type="SMART" id="SM00986">
    <property type="entry name" value="UDG"/>
    <property type="match status" value="1"/>
</dbReference>
<evidence type="ECO:0000256" key="10">
    <source>
        <dbReference type="ARBA" id="ARBA00023014"/>
    </source>
</evidence>
<dbReference type="RefSeq" id="WP_231419586.1">
    <property type="nucleotide sequence ID" value="NZ_CP126446.1"/>
</dbReference>
<dbReference type="PANTHER" id="PTHR33693:SF1">
    <property type="entry name" value="TYPE-4 URACIL-DNA GLYCOSYLASE"/>
    <property type="match status" value="1"/>
</dbReference>
<evidence type="ECO:0000256" key="8">
    <source>
        <dbReference type="ARBA" id="ARBA00022801"/>
    </source>
</evidence>
<comment type="similarity">
    <text evidence="2">Belongs to the uracil-DNA glycosylase (UDG) superfamily. Type 4 (UDGa) family.</text>
</comment>
<comment type="catalytic activity">
    <reaction evidence="1">
        <text>Hydrolyzes single-stranded DNA or mismatched double-stranded DNA and polynucleotides, releasing free uracil.</text>
        <dbReference type="EC" id="3.2.2.27"/>
    </reaction>
</comment>
<dbReference type="SMART" id="SM00987">
    <property type="entry name" value="UreE_C"/>
    <property type="match status" value="1"/>
</dbReference>
<dbReference type="GO" id="GO:0004844">
    <property type="term" value="F:uracil DNA N-glycosylase activity"/>
    <property type="evidence" value="ECO:0007669"/>
    <property type="project" value="UniProtKB-EC"/>
</dbReference>
<dbReference type="NCBIfam" id="TIGR00758">
    <property type="entry name" value="UDG_fam4"/>
    <property type="match status" value="1"/>
</dbReference>
<keyword evidence="5" id="KW-0004">4Fe-4S</keyword>
<dbReference type="Pfam" id="PF03167">
    <property type="entry name" value="UDG"/>
    <property type="match status" value="1"/>
</dbReference>
<keyword evidence="9" id="KW-0408">Iron</keyword>
<keyword evidence="10" id="KW-0411">Iron-sulfur</keyword>
<evidence type="ECO:0000256" key="9">
    <source>
        <dbReference type="ARBA" id="ARBA00023004"/>
    </source>
</evidence>
<dbReference type="PANTHER" id="PTHR33693">
    <property type="entry name" value="TYPE-5 URACIL-DNA GLYCOSYLASE"/>
    <property type="match status" value="1"/>
</dbReference>
<dbReference type="SUPFAM" id="SSF52141">
    <property type="entry name" value="Uracil-DNA glycosylase-like"/>
    <property type="match status" value="1"/>
</dbReference>
<evidence type="ECO:0000256" key="5">
    <source>
        <dbReference type="ARBA" id="ARBA00022485"/>
    </source>
</evidence>